<accession>A0ABW2XC97</accession>
<comment type="caution">
    <text evidence="2">The sequence shown here is derived from an EMBL/GenBank/DDBJ whole genome shotgun (WGS) entry which is preliminary data.</text>
</comment>
<sequence>MAHRLLPITLLATLAAVSACGGGGEHAEQVRGTAGAVLAGTGYTSDQLKQALLVESPGYQRAGEPDSGEYGSLKAFQDLGQLRRQVKVDKPRCQSGGAGGLVGDVDPGVPAALTTFAKRDGQTVTETLMGMSDTDAEKQVTARVPAGCLTFRTGVGNQWSEHRVAESPAGDIGDGSRTVGVTTITGRASTRTWYVVVKGRHFLATISVFGPDATRQEAERIARLSLAQADRVLR</sequence>
<protein>
    <recommendedName>
        <fullName evidence="4">Sensor domain-containing protein</fullName>
    </recommendedName>
</protein>
<gene>
    <name evidence="2" type="ORF">ACFQZM_04170</name>
</gene>
<keyword evidence="1" id="KW-0732">Signal</keyword>
<dbReference type="RefSeq" id="WP_131754807.1">
    <property type="nucleotide sequence ID" value="NZ_CAACUY010000001.1"/>
</dbReference>
<evidence type="ECO:0008006" key="4">
    <source>
        <dbReference type="Google" id="ProtNLM"/>
    </source>
</evidence>
<name>A0ABW2XC97_9ACTN</name>
<feature type="chain" id="PRO_5046125523" description="Sensor domain-containing protein" evidence="1">
    <location>
        <begin position="22"/>
        <end position="234"/>
    </location>
</feature>
<organism evidence="2 3">
    <name type="scientific">Actinomadura fibrosa</name>
    <dbReference type="NCBI Taxonomy" id="111802"/>
    <lineage>
        <taxon>Bacteria</taxon>
        <taxon>Bacillati</taxon>
        <taxon>Actinomycetota</taxon>
        <taxon>Actinomycetes</taxon>
        <taxon>Streptosporangiales</taxon>
        <taxon>Thermomonosporaceae</taxon>
        <taxon>Actinomadura</taxon>
    </lineage>
</organism>
<dbReference type="Proteomes" id="UP001597063">
    <property type="component" value="Unassembled WGS sequence"/>
</dbReference>
<proteinExistence type="predicted"/>
<feature type="signal peptide" evidence="1">
    <location>
        <begin position="1"/>
        <end position="21"/>
    </location>
</feature>
<evidence type="ECO:0000256" key="1">
    <source>
        <dbReference type="SAM" id="SignalP"/>
    </source>
</evidence>
<dbReference type="PROSITE" id="PS51257">
    <property type="entry name" value="PROKAR_LIPOPROTEIN"/>
    <property type="match status" value="1"/>
</dbReference>
<evidence type="ECO:0000313" key="2">
    <source>
        <dbReference type="EMBL" id="MFD0683684.1"/>
    </source>
</evidence>
<reference evidence="3" key="1">
    <citation type="journal article" date="2019" name="Int. J. Syst. Evol. Microbiol.">
        <title>The Global Catalogue of Microorganisms (GCM) 10K type strain sequencing project: providing services to taxonomists for standard genome sequencing and annotation.</title>
        <authorList>
            <consortium name="The Broad Institute Genomics Platform"/>
            <consortium name="The Broad Institute Genome Sequencing Center for Infectious Disease"/>
            <person name="Wu L."/>
            <person name="Ma J."/>
        </authorList>
    </citation>
    <scope>NUCLEOTIDE SEQUENCE [LARGE SCALE GENOMIC DNA]</scope>
    <source>
        <strain evidence="3">JCM 9371</strain>
    </source>
</reference>
<keyword evidence="3" id="KW-1185">Reference proteome</keyword>
<dbReference type="EMBL" id="JBHTGP010000003">
    <property type="protein sequence ID" value="MFD0683684.1"/>
    <property type="molecule type" value="Genomic_DNA"/>
</dbReference>
<evidence type="ECO:0000313" key="3">
    <source>
        <dbReference type="Proteomes" id="UP001597063"/>
    </source>
</evidence>